<dbReference type="GO" id="GO:0003743">
    <property type="term" value="F:translation initiation factor activity"/>
    <property type="evidence" value="ECO:0007669"/>
    <property type="project" value="UniProtKB-KW"/>
</dbReference>
<dbReference type="InterPro" id="IPR045196">
    <property type="entry name" value="IF2/IF5"/>
</dbReference>
<dbReference type="InterPro" id="IPR002735">
    <property type="entry name" value="Transl_init_fac_IF2/IF5_dom"/>
</dbReference>
<name>A0A061B1M9_RHOTO</name>
<comment type="similarity">
    <text evidence="1">Belongs to the eIF-2-beta/eIF-5 family.</text>
</comment>
<dbReference type="GO" id="GO:0001731">
    <property type="term" value="P:formation of translation preinitiation complex"/>
    <property type="evidence" value="ECO:0007669"/>
    <property type="project" value="TreeGrafter"/>
</dbReference>
<keyword evidence="3" id="KW-0648">Protein biosynthesis</keyword>
<gene>
    <name evidence="5" type="ORF">RHTO0S_06e02498g</name>
</gene>
<dbReference type="GO" id="GO:0031369">
    <property type="term" value="F:translation initiation factor binding"/>
    <property type="evidence" value="ECO:0007669"/>
    <property type="project" value="TreeGrafter"/>
</dbReference>
<feature type="domain" description="Translation initiation factor IF2/IF5" evidence="4">
    <location>
        <begin position="1"/>
        <end position="92"/>
    </location>
</feature>
<sequence length="94" mass="10443">MFANIADICKRMHCQPKHIIQFLFAELGTSEQIENVLQQYIVKYVTCKTCKSPDTTLTKDNRLTYLLCGLTCSVAGIKPGFQAATRAACRAARA</sequence>
<dbReference type="InterPro" id="IPR016190">
    <property type="entry name" value="Transl_init_fac_IF2/IF5_Zn-bd"/>
</dbReference>
<dbReference type="SUPFAM" id="SSF75689">
    <property type="entry name" value="Zinc-binding domain of translation initiation factor 2 beta"/>
    <property type="match status" value="1"/>
</dbReference>
<dbReference type="GO" id="GO:0003729">
    <property type="term" value="F:mRNA binding"/>
    <property type="evidence" value="ECO:0007669"/>
    <property type="project" value="TreeGrafter"/>
</dbReference>
<dbReference type="Pfam" id="PF01873">
    <property type="entry name" value="eIF-5_eIF-2B"/>
    <property type="match status" value="1"/>
</dbReference>
<dbReference type="AlphaFoldDB" id="A0A061B1M9"/>
<proteinExistence type="inferred from homology"/>
<dbReference type="InterPro" id="IPR016189">
    <property type="entry name" value="Transl_init_fac_IF2/IF5_N"/>
</dbReference>
<evidence type="ECO:0000256" key="2">
    <source>
        <dbReference type="ARBA" id="ARBA00022540"/>
    </source>
</evidence>
<dbReference type="EMBL" id="LK052941">
    <property type="protein sequence ID" value="CDR41510.1"/>
    <property type="molecule type" value="Genomic_DNA"/>
</dbReference>
<dbReference type="OrthoDB" id="10255414at2759"/>
<reference evidence="5" key="1">
    <citation type="journal article" date="2014" name="Genome Announc.">
        <title>Draft genome sequence of Rhodosporidium toruloides CECT1137, an oleaginous yeast of biotechnological interest.</title>
        <authorList>
            <person name="Morin N."/>
            <person name="Calcas X."/>
            <person name="Devillers H."/>
            <person name="Durrens P."/>
            <person name="Sherman D.J."/>
            <person name="Nicaud J.-M."/>
            <person name="Neuveglise C."/>
        </authorList>
    </citation>
    <scope>NUCLEOTIDE SEQUENCE</scope>
    <source>
        <strain evidence="5">CECT1137</strain>
    </source>
</reference>
<evidence type="ECO:0000256" key="3">
    <source>
        <dbReference type="ARBA" id="ARBA00022917"/>
    </source>
</evidence>
<organism evidence="5">
    <name type="scientific">Rhodotorula toruloides</name>
    <name type="common">Yeast</name>
    <name type="synonym">Rhodosporidium toruloides</name>
    <dbReference type="NCBI Taxonomy" id="5286"/>
    <lineage>
        <taxon>Eukaryota</taxon>
        <taxon>Fungi</taxon>
        <taxon>Dikarya</taxon>
        <taxon>Basidiomycota</taxon>
        <taxon>Pucciniomycotina</taxon>
        <taxon>Microbotryomycetes</taxon>
        <taxon>Sporidiobolales</taxon>
        <taxon>Sporidiobolaceae</taxon>
        <taxon>Rhodotorula</taxon>
    </lineage>
</organism>
<dbReference type="Gene3D" id="3.30.30.170">
    <property type="match status" value="1"/>
</dbReference>
<protein>
    <submittedName>
        <fullName evidence="5">RHTO0S06e02498g1_1</fullName>
    </submittedName>
</protein>
<dbReference type="SMART" id="SM00653">
    <property type="entry name" value="eIF2B_5"/>
    <property type="match status" value="1"/>
</dbReference>
<evidence type="ECO:0000256" key="1">
    <source>
        <dbReference type="ARBA" id="ARBA00010397"/>
    </source>
</evidence>
<dbReference type="SUPFAM" id="SSF100966">
    <property type="entry name" value="Translation initiation factor 2 beta, aIF2beta, N-terminal domain"/>
    <property type="match status" value="1"/>
</dbReference>
<dbReference type="PANTHER" id="PTHR23001">
    <property type="entry name" value="EUKARYOTIC TRANSLATION INITIATION FACTOR"/>
    <property type="match status" value="1"/>
</dbReference>
<dbReference type="PANTHER" id="PTHR23001:SF3">
    <property type="entry name" value="EUKARYOTIC TRANSLATION INITIATION FACTOR 2 SUBUNIT 2"/>
    <property type="match status" value="1"/>
</dbReference>
<dbReference type="GO" id="GO:0005850">
    <property type="term" value="C:eukaryotic translation initiation factor 2 complex"/>
    <property type="evidence" value="ECO:0007669"/>
    <property type="project" value="TreeGrafter"/>
</dbReference>
<accession>A0A061B1M9</accession>
<keyword evidence="2" id="KW-0396">Initiation factor</keyword>
<evidence type="ECO:0000313" key="5">
    <source>
        <dbReference type="EMBL" id="CDR41510.1"/>
    </source>
</evidence>
<evidence type="ECO:0000259" key="4">
    <source>
        <dbReference type="SMART" id="SM00653"/>
    </source>
</evidence>
<dbReference type="Gene3D" id="3.30.70.3150">
    <property type="match status" value="1"/>
</dbReference>